<gene>
    <name evidence="1" type="ORF">ACFSR5_18425</name>
</gene>
<name>A0ABW5KKY1_9SPHI</name>
<protein>
    <submittedName>
        <fullName evidence="1">Carboxypeptidase-like regulatory domain-containing protein</fullName>
    </submittedName>
</protein>
<proteinExistence type="predicted"/>
<reference evidence="2" key="1">
    <citation type="journal article" date="2019" name="Int. J. Syst. Evol. Microbiol.">
        <title>The Global Catalogue of Microorganisms (GCM) 10K type strain sequencing project: providing services to taxonomists for standard genome sequencing and annotation.</title>
        <authorList>
            <consortium name="The Broad Institute Genomics Platform"/>
            <consortium name="The Broad Institute Genome Sequencing Center for Infectious Disease"/>
            <person name="Wu L."/>
            <person name="Ma J."/>
        </authorList>
    </citation>
    <scope>NUCLEOTIDE SEQUENCE [LARGE SCALE GENOMIC DNA]</scope>
    <source>
        <strain evidence="2">KCTC 42662</strain>
    </source>
</reference>
<dbReference type="RefSeq" id="WP_380905944.1">
    <property type="nucleotide sequence ID" value="NZ_JBHUEG010000019.1"/>
</dbReference>
<organism evidence="1 2">
    <name type="scientific">Sphingobacterium suaedae</name>
    <dbReference type="NCBI Taxonomy" id="1686402"/>
    <lineage>
        <taxon>Bacteria</taxon>
        <taxon>Pseudomonadati</taxon>
        <taxon>Bacteroidota</taxon>
        <taxon>Sphingobacteriia</taxon>
        <taxon>Sphingobacteriales</taxon>
        <taxon>Sphingobacteriaceae</taxon>
        <taxon>Sphingobacterium</taxon>
    </lineage>
</organism>
<evidence type="ECO:0000313" key="2">
    <source>
        <dbReference type="Proteomes" id="UP001597545"/>
    </source>
</evidence>
<dbReference type="SUPFAM" id="SSF49464">
    <property type="entry name" value="Carboxypeptidase regulatory domain-like"/>
    <property type="match status" value="1"/>
</dbReference>
<accession>A0ABW5KKY1</accession>
<dbReference type="Pfam" id="PF13715">
    <property type="entry name" value="CarbopepD_reg_2"/>
    <property type="match status" value="1"/>
</dbReference>
<sequence length="117" mass="12986">MKSFTIKKYLLPIIIVGCVLCNPLTLFAQQRTVYGKVRTAENISLQNVTVLFKGSNLGTVTDKSGEFQINIPNDGVLIFSLVGFKDQEISTQNKKNINVILEEADNNIDEVVVFGYS</sequence>
<dbReference type="Proteomes" id="UP001597545">
    <property type="component" value="Unassembled WGS sequence"/>
</dbReference>
<comment type="caution">
    <text evidence="1">The sequence shown here is derived from an EMBL/GenBank/DDBJ whole genome shotgun (WGS) entry which is preliminary data.</text>
</comment>
<dbReference type="Gene3D" id="2.60.40.1120">
    <property type="entry name" value="Carboxypeptidase-like, regulatory domain"/>
    <property type="match status" value="1"/>
</dbReference>
<evidence type="ECO:0000313" key="1">
    <source>
        <dbReference type="EMBL" id="MFD2549626.1"/>
    </source>
</evidence>
<keyword evidence="2" id="KW-1185">Reference proteome</keyword>
<dbReference type="InterPro" id="IPR008969">
    <property type="entry name" value="CarboxyPept-like_regulatory"/>
</dbReference>
<dbReference type="EMBL" id="JBHULR010000020">
    <property type="protein sequence ID" value="MFD2549626.1"/>
    <property type="molecule type" value="Genomic_DNA"/>
</dbReference>